<dbReference type="OrthoDB" id="75169at2759"/>
<dbReference type="PANTHER" id="PTHR13774">
    <property type="entry name" value="PHENAZINE BIOSYNTHESIS PROTEIN"/>
    <property type="match status" value="1"/>
</dbReference>
<evidence type="ECO:0000313" key="4">
    <source>
        <dbReference type="Proteomes" id="UP001063166"/>
    </source>
</evidence>
<dbReference type="GO" id="GO:0005737">
    <property type="term" value="C:cytoplasm"/>
    <property type="evidence" value="ECO:0007669"/>
    <property type="project" value="TreeGrafter"/>
</dbReference>
<dbReference type="Pfam" id="PF02567">
    <property type="entry name" value="PhzC-PhzF"/>
    <property type="match status" value="1"/>
</dbReference>
<dbReference type="EMBL" id="BRPK01000003">
    <property type="protein sequence ID" value="GLB35775.1"/>
    <property type="molecule type" value="Genomic_DNA"/>
</dbReference>
<dbReference type="Proteomes" id="UP001063166">
    <property type="component" value="Unassembled WGS sequence"/>
</dbReference>
<keyword evidence="2" id="KW-0413">Isomerase</keyword>
<dbReference type="InterPro" id="IPR003719">
    <property type="entry name" value="Phenazine_PhzF-like"/>
</dbReference>
<reference evidence="3" key="1">
    <citation type="submission" date="2022-07" db="EMBL/GenBank/DDBJ databases">
        <title>The genome of Lyophyllum shimeji provides insight into the initial evolution of ectomycorrhizal fungal genome.</title>
        <authorList>
            <person name="Kobayashi Y."/>
            <person name="Shibata T."/>
            <person name="Hirakawa H."/>
            <person name="Shigenobu S."/>
            <person name="Nishiyama T."/>
            <person name="Yamada A."/>
            <person name="Hasebe M."/>
            <person name="Kawaguchi M."/>
        </authorList>
    </citation>
    <scope>NUCLEOTIDE SEQUENCE</scope>
    <source>
        <strain evidence="3">AT787</strain>
    </source>
</reference>
<dbReference type="Gene3D" id="3.10.310.10">
    <property type="entry name" value="Diaminopimelate Epimerase, Chain A, domain 1"/>
    <property type="match status" value="2"/>
</dbReference>
<dbReference type="AlphaFoldDB" id="A0A9P3PGS4"/>
<comment type="similarity">
    <text evidence="1">Belongs to the PhzF family.</text>
</comment>
<proteinExistence type="inferred from homology"/>
<gene>
    <name evidence="3" type="ORF">LshimejAT787_0300630</name>
</gene>
<dbReference type="PANTHER" id="PTHR13774:SF17">
    <property type="entry name" value="PHENAZINE BIOSYNTHESIS-LIKE DOMAIN-CONTAINING PROTEIN"/>
    <property type="match status" value="1"/>
</dbReference>
<dbReference type="SUPFAM" id="SSF54506">
    <property type="entry name" value="Diaminopimelate epimerase-like"/>
    <property type="match status" value="1"/>
</dbReference>
<dbReference type="GO" id="GO:0016853">
    <property type="term" value="F:isomerase activity"/>
    <property type="evidence" value="ECO:0007669"/>
    <property type="project" value="UniProtKB-KW"/>
</dbReference>
<evidence type="ECO:0000313" key="3">
    <source>
        <dbReference type="EMBL" id="GLB35775.1"/>
    </source>
</evidence>
<comment type="caution">
    <text evidence="3">The sequence shown here is derived from an EMBL/GenBank/DDBJ whole genome shotgun (WGS) entry which is preliminary data.</text>
</comment>
<evidence type="ECO:0000256" key="2">
    <source>
        <dbReference type="ARBA" id="ARBA00023235"/>
    </source>
</evidence>
<keyword evidence="4" id="KW-1185">Reference proteome</keyword>
<protein>
    <submittedName>
        <fullName evidence="3">Phenazine biosynthesis-like protein</fullName>
    </submittedName>
</protein>
<evidence type="ECO:0000256" key="1">
    <source>
        <dbReference type="ARBA" id="ARBA00008270"/>
    </source>
</evidence>
<accession>A0A9P3PGS4</accession>
<sequence>MSAQFWLVTAFSNAVDGGNPAAVVFLDMATPIDTLEQIAVNLNQPIVSFVSASPLPSPAPKTVAFDVRWFIVNKEEVPLCGHGTLAAAKAVFDRDDVPKDTEVIEFHTRTRGIMTARRLPGGFIEIELPSGKSVDVSAAEHARISKVVTRAIGREVTIDRIQSGVDAFEHYLLLVLDEKENLRDLVIDATPLRESGRRVHIFTSQLSNGNERFVSRMFAPGCVPGDEDQVCGSAHCLMAPYWYSKFGIPSGQEIRARQVSPRGGLLKLMWEAEKNTLKLSGEVAVLGKGELRLA</sequence>
<dbReference type="PIRSF" id="PIRSF016184">
    <property type="entry name" value="PhzC_PhzF"/>
    <property type="match status" value="1"/>
</dbReference>
<organism evidence="3 4">
    <name type="scientific">Lyophyllum shimeji</name>
    <name type="common">Hon-shimeji</name>
    <name type="synonym">Tricholoma shimeji</name>
    <dbReference type="NCBI Taxonomy" id="47721"/>
    <lineage>
        <taxon>Eukaryota</taxon>
        <taxon>Fungi</taxon>
        <taxon>Dikarya</taxon>
        <taxon>Basidiomycota</taxon>
        <taxon>Agaricomycotina</taxon>
        <taxon>Agaricomycetes</taxon>
        <taxon>Agaricomycetidae</taxon>
        <taxon>Agaricales</taxon>
        <taxon>Tricholomatineae</taxon>
        <taxon>Lyophyllaceae</taxon>
        <taxon>Lyophyllum</taxon>
    </lineage>
</organism>
<name>A0A9P3PGS4_LYOSH</name>